<evidence type="ECO:0000313" key="1">
    <source>
        <dbReference type="EMBL" id="GFY02750.1"/>
    </source>
</evidence>
<dbReference type="AlphaFoldDB" id="A0A8X6VE38"/>
<accession>A0A8X6VE38</accession>
<name>A0A8X6VE38_TRICX</name>
<organism evidence="1 2">
    <name type="scientific">Trichonephila clavipes</name>
    <name type="common">Golden silk orbweaver</name>
    <name type="synonym">Nephila clavipes</name>
    <dbReference type="NCBI Taxonomy" id="2585209"/>
    <lineage>
        <taxon>Eukaryota</taxon>
        <taxon>Metazoa</taxon>
        <taxon>Ecdysozoa</taxon>
        <taxon>Arthropoda</taxon>
        <taxon>Chelicerata</taxon>
        <taxon>Arachnida</taxon>
        <taxon>Araneae</taxon>
        <taxon>Araneomorphae</taxon>
        <taxon>Entelegynae</taxon>
        <taxon>Araneoidea</taxon>
        <taxon>Nephilidae</taxon>
        <taxon>Trichonephila</taxon>
    </lineage>
</organism>
<sequence>METRVQRNNSTVMQVRKQWTDEYRSTRKTGIGQWKVTSARVNPHLHRMAVNDRTTSSRQLVYCYSCTNNRLRQFVDVCCTVDSVQGCPFIQDPPHCKPSTAASAMGS</sequence>
<dbReference type="Proteomes" id="UP000887159">
    <property type="component" value="Unassembled WGS sequence"/>
</dbReference>
<proteinExistence type="predicted"/>
<evidence type="ECO:0000313" key="2">
    <source>
        <dbReference type="Proteomes" id="UP000887159"/>
    </source>
</evidence>
<keyword evidence="2" id="KW-1185">Reference proteome</keyword>
<reference evidence="1" key="1">
    <citation type="submission" date="2020-08" db="EMBL/GenBank/DDBJ databases">
        <title>Multicomponent nature underlies the extraordinary mechanical properties of spider dragline silk.</title>
        <authorList>
            <person name="Kono N."/>
            <person name="Nakamura H."/>
            <person name="Mori M."/>
            <person name="Yoshida Y."/>
            <person name="Ohtoshi R."/>
            <person name="Malay A.D."/>
            <person name="Moran D.A.P."/>
            <person name="Tomita M."/>
            <person name="Numata K."/>
            <person name="Arakawa K."/>
        </authorList>
    </citation>
    <scope>NUCLEOTIDE SEQUENCE</scope>
</reference>
<gene>
    <name evidence="1" type="ORF">TNCV_3506301</name>
</gene>
<comment type="caution">
    <text evidence="1">The sequence shown here is derived from an EMBL/GenBank/DDBJ whole genome shotgun (WGS) entry which is preliminary data.</text>
</comment>
<dbReference type="EMBL" id="BMAU01021233">
    <property type="protein sequence ID" value="GFY02750.1"/>
    <property type="molecule type" value="Genomic_DNA"/>
</dbReference>
<protein>
    <submittedName>
        <fullName evidence="1">Uncharacterized protein</fullName>
    </submittedName>
</protein>